<reference evidence="2" key="1">
    <citation type="journal article" date="2012" name="Proc. Natl. Acad. Sci. U.S.A.">
        <title>Genome sequence of the button mushroom Agaricus bisporus reveals mechanisms governing adaptation to a humic-rich ecological niche.</title>
        <authorList>
            <person name="Morin E."/>
            <person name="Kohler A."/>
            <person name="Baker A.R."/>
            <person name="Foulongne-Oriol M."/>
            <person name="Lombard V."/>
            <person name="Nagy L.G."/>
            <person name="Ohm R.A."/>
            <person name="Patyshakuliyeva A."/>
            <person name="Brun A."/>
            <person name="Aerts A.L."/>
            <person name="Bailey A.M."/>
            <person name="Billette C."/>
            <person name="Coutinho P.M."/>
            <person name="Deakin G."/>
            <person name="Doddapaneni H."/>
            <person name="Floudas D."/>
            <person name="Grimwood J."/>
            <person name="Hilden K."/>
            <person name="Kuees U."/>
            <person name="LaButti K.M."/>
            <person name="Lapidus A."/>
            <person name="Lindquist E.A."/>
            <person name="Lucas S.M."/>
            <person name="Murat C."/>
            <person name="Riley R.W."/>
            <person name="Salamov A.A."/>
            <person name="Schmutz J."/>
            <person name="Subramanian V."/>
            <person name="Woesten H.A.B."/>
            <person name="Xu J."/>
            <person name="Eastwood D.C."/>
            <person name="Foster G.D."/>
            <person name="Sonnenberg A.S."/>
            <person name="Cullen D."/>
            <person name="de Vries R.P."/>
            <person name="Lundell T."/>
            <person name="Hibbett D.S."/>
            <person name="Henrissat B."/>
            <person name="Burton K.S."/>
            <person name="Kerrigan R.W."/>
            <person name="Challen M.P."/>
            <person name="Grigoriev I.V."/>
            <person name="Martin F."/>
        </authorList>
    </citation>
    <scope>NUCLEOTIDE SEQUENCE [LARGE SCALE GENOMIC DNA]</scope>
    <source>
        <strain evidence="2">JB137-S8 / ATCC MYA-4627 / FGSC 10392</strain>
    </source>
</reference>
<dbReference type="AlphaFoldDB" id="K5VHG9"/>
<organism evidence="1 2">
    <name type="scientific">Agaricus bisporus var. burnettii (strain JB137-S8 / ATCC MYA-4627 / FGSC 10392)</name>
    <name type="common">White button mushroom</name>
    <dbReference type="NCBI Taxonomy" id="597362"/>
    <lineage>
        <taxon>Eukaryota</taxon>
        <taxon>Fungi</taxon>
        <taxon>Dikarya</taxon>
        <taxon>Basidiomycota</taxon>
        <taxon>Agaricomycotina</taxon>
        <taxon>Agaricomycetes</taxon>
        <taxon>Agaricomycetidae</taxon>
        <taxon>Agaricales</taxon>
        <taxon>Agaricineae</taxon>
        <taxon>Agaricaceae</taxon>
        <taxon>Agaricus</taxon>
    </lineage>
</organism>
<keyword evidence="2" id="KW-1185">Reference proteome</keyword>
<gene>
    <name evidence="1" type="ORF">AGABI1DRAFT_134108</name>
</gene>
<dbReference type="InParanoid" id="K5VHG9"/>
<evidence type="ECO:0000313" key="2">
    <source>
        <dbReference type="Proteomes" id="UP000008493"/>
    </source>
</evidence>
<name>K5VHG9_AGABU</name>
<dbReference type="RefSeq" id="XP_007335581.1">
    <property type="nucleotide sequence ID" value="XM_007335519.1"/>
</dbReference>
<accession>K5VHG9</accession>
<dbReference type="HOGENOM" id="CLU_2757215_0_0_1"/>
<protein>
    <submittedName>
        <fullName evidence="1">Uncharacterized protein</fullName>
    </submittedName>
</protein>
<dbReference type="GeneID" id="18828154"/>
<dbReference type="EMBL" id="JH972070">
    <property type="protein sequence ID" value="EKM73779.1"/>
    <property type="molecule type" value="Genomic_DNA"/>
</dbReference>
<proteinExistence type="predicted"/>
<evidence type="ECO:0000313" key="1">
    <source>
        <dbReference type="EMBL" id="EKM73779.1"/>
    </source>
</evidence>
<sequence length="70" mass="8425">MATLNYYSFFNLFERLINYPVPNRANLNYWYYKWYKNGLKTRPQIIPLLLDPLALALALGRWWKVAKVSI</sequence>
<dbReference type="Proteomes" id="UP000008493">
    <property type="component" value="Unassembled WGS sequence"/>
</dbReference>
<dbReference type="KEGG" id="abp:AGABI1DRAFT134108"/>